<dbReference type="Pfam" id="PF01053">
    <property type="entry name" value="Cys_Met_Meta_PP"/>
    <property type="match status" value="1"/>
</dbReference>
<proteinExistence type="inferred from homology"/>
<protein>
    <submittedName>
        <fullName evidence="5">Cystathionine beta-lyase/cystathionine gamma-synthase</fullName>
    </submittedName>
</protein>
<dbReference type="GO" id="GO:0030170">
    <property type="term" value="F:pyridoxal phosphate binding"/>
    <property type="evidence" value="ECO:0007669"/>
    <property type="project" value="InterPro"/>
</dbReference>
<dbReference type="Gene3D" id="3.90.1150.10">
    <property type="entry name" value="Aspartate Aminotransferase, domain 1"/>
    <property type="match status" value="1"/>
</dbReference>
<dbReference type="PIRSF" id="PIRSF001434">
    <property type="entry name" value="CGS"/>
    <property type="match status" value="1"/>
</dbReference>
<dbReference type="EMBL" id="JACGXN010000004">
    <property type="protein sequence ID" value="MBA8879386.1"/>
    <property type="molecule type" value="Genomic_DNA"/>
</dbReference>
<sequence length="395" mass="43787">MNKSMPPHEFDPMEMPDDLFSPVEMAAFNAVSPPIFQTSLFTYDTYEAMEDVFAGRSRNYIYSRGDNPTVREFELLTARLEGAEDGRGFSSGTAAITATILSLVEAGDRVVAVQHLYNDIYRLFVKLLARFGVTVDFVDPSNHDEVRAALPGAKLLYLENPTSMVFELQDIEALTTMAKEYGVTTVIDNSWATPLFQKPIQHGVDIVIHAASKYLGGHSDTVAGVVVGPRDLIAKINSSTYPYIGAKLSPFEAWLLLRGMRTLKVRLKEHMHNGLVLAKHLQQHDDIALVRHPAFSDHPGKKTLTGFSGLFAFDLSPDIDVARFVNALRHIRLGVSWGGPETLVVPAKAALQIPDRMTSFVRFGVNPQTIRFAVGLEEPEVIWNDIQQALHVAKL</sequence>
<dbReference type="InterPro" id="IPR015424">
    <property type="entry name" value="PyrdxlP-dep_Trfase"/>
</dbReference>
<accession>A0A839EPN9</accession>
<dbReference type="FunFam" id="3.40.640.10:FF:000046">
    <property type="entry name" value="Cystathionine gamma-lyase"/>
    <property type="match status" value="1"/>
</dbReference>
<dbReference type="InterPro" id="IPR015421">
    <property type="entry name" value="PyrdxlP-dep_Trfase_major"/>
</dbReference>
<dbReference type="InterPro" id="IPR000277">
    <property type="entry name" value="Cys/Met-Metab_PyrdxlP-dep_enz"/>
</dbReference>
<feature type="modified residue" description="N6-(pyridoxal phosphate)lysine" evidence="3">
    <location>
        <position position="213"/>
    </location>
</feature>
<keyword evidence="5" id="KW-0456">Lyase</keyword>
<keyword evidence="2 3" id="KW-0663">Pyridoxal phosphate</keyword>
<comment type="caution">
    <text evidence="5">The sequence shown here is derived from an EMBL/GenBank/DDBJ whole genome shotgun (WGS) entry which is preliminary data.</text>
</comment>
<dbReference type="InterPro" id="IPR015422">
    <property type="entry name" value="PyrdxlP-dep_Trfase_small"/>
</dbReference>
<reference evidence="5 6" key="1">
    <citation type="submission" date="2020-07" db="EMBL/GenBank/DDBJ databases">
        <title>Genomic Encyclopedia of Type Strains, Phase IV (KMG-V): Genome sequencing to study the core and pangenomes of soil and plant-associated prokaryotes.</title>
        <authorList>
            <person name="Whitman W."/>
        </authorList>
    </citation>
    <scope>NUCLEOTIDE SEQUENCE [LARGE SCALE GENOMIC DNA]</scope>
    <source>
        <strain evidence="5 6">AN3</strain>
    </source>
</reference>
<dbReference type="GO" id="GO:0005737">
    <property type="term" value="C:cytoplasm"/>
    <property type="evidence" value="ECO:0007669"/>
    <property type="project" value="TreeGrafter"/>
</dbReference>
<comment type="cofactor">
    <cofactor evidence="1 4">
        <name>pyridoxal 5'-phosphate</name>
        <dbReference type="ChEBI" id="CHEBI:597326"/>
    </cofactor>
</comment>
<dbReference type="CDD" id="cd00614">
    <property type="entry name" value="CGS_like"/>
    <property type="match status" value="1"/>
</dbReference>
<dbReference type="Gene3D" id="3.40.640.10">
    <property type="entry name" value="Type I PLP-dependent aspartate aminotransferase-like (Major domain)"/>
    <property type="match status" value="1"/>
</dbReference>
<evidence type="ECO:0000256" key="4">
    <source>
        <dbReference type="RuleBase" id="RU362118"/>
    </source>
</evidence>
<gene>
    <name evidence="5" type="ORF">FHW16_003105</name>
</gene>
<evidence type="ECO:0000313" key="6">
    <source>
        <dbReference type="Proteomes" id="UP000549052"/>
    </source>
</evidence>
<evidence type="ECO:0000313" key="5">
    <source>
        <dbReference type="EMBL" id="MBA8879386.1"/>
    </source>
</evidence>
<name>A0A839EPN9_9HYPH</name>
<organism evidence="5 6">
    <name type="scientific">Phyllobacterium myrsinacearum</name>
    <dbReference type="NCBI Taxonomy" id="28101"/>
    <lineage>
        <taxon>Bacteria</taxon>
        <taxon>Pseudomonadati</taxon>
        <taxon>Pseudomonadota</taxon>
        <taxon>Alphaproteobacteria</taxon>
        <taxon>Hyphomicrobiales</taxon>
        <taxon>Phyllobacteriaceae</taxon>
        <taxon>Phyllobacterium</taxon>
    </lineage>
</organism>
<dbReference type="Proteomes" id="UP000549052">
    <property type="component" value="Unassembled WGS sequence"/>
</dbReference>
<comment type="similarity">
    <text evidence="4">Belongs to the trans-sulfuration enzymes family.</text>
</comment>
<dbReference type="PANTHER" id="PTHR11808">
    <property type="entry name" value="TRANS-SULFURATION ENZYME FAMILY MEMBER"/>
    <property type="match status" value="1"/>
</dbReference>
<keyword evidence="6" id="KW-1185">Reference proteome</keyword>
<dbReference type="SUPFAM" id="SSF53383">
    <property type="entry name" value="PLP-dependent transferases"/>
    <property type="match status" value="1"/>
</dbReference>
<evidence type="ECO:0000256" key="3">
    <source>
        <dbReference type="PIRSR" id="PIRSR001434-2"/>
    </source>
</evidence>
<dbReference type="GO" id="GO:0016846">
    <property type="term" value="F:carbon-sulfur lyase activity"/>
    <property type="evidence" value="ECO:0007669"/>
    <property type="project" value="TreeGrafter"/>
</dbReference>
<dbReference type="PANTHER" id="PTHR11808:SF80">
    <property type="entry name" value="CYSTATHIONINE GAMMA-LYASE"/>
    <property type="match status" value="1"/>
</dbReference>
<dbReference type="RefSeq" id="WP_182550035.1">
    <property type="nucleotide sequence ID" value="NZ_JACGXN010000004.1"/>
</dbReference>
<dbReference type="GO" id="GO:0019346">
    <property type="term" value="P:transsulfuration"/>
    <property type="evidence" value="ECO:0007669"/>
    <property type="project" value="InterPro"/>
</dbReference>
<evidence type="ECO:0000256" key="1">
    <source>
        <dbReference type="ARBA" id="ARBA00001933"/>
    </source>
</evidence>
<dbReference type="NCBIfam" id="NF004627">
    <property type="entry name" value="PRK05968.1"/>
    <property type="match status" value="1"/>
</dbReference>
<evidence type="ECO:0000256" key="2">
    <source>
        <dbReference type="ARBA" id="ARBA00022898"/>
    </source>
</evidence>
<dbReference type="AlphaFoldDB" id="A0A839EPN9"/>